<accession>A0A1I4C4K1</accession>
<dbReference type="RefSeq" id="WP_093890961.1">
    <property type="nucleotide sequence ID" value="NZ_FOQY01000034.1"/>
</dbReference>
<gene>
    <name evidence="1" type="ORF">SAMN05216275_13428</name>
</gene>
<dbReference type="InterPro" id="IPR023393">
    <property type="entry name" value="START-like_dom_sf"/>
</dbReference>
<dbReference type="GeneID" id="96302397"/>
<organism evidence="1 2">
    <name type="scientific">Streptosporangium canum</name>
    <dbReference type="NCBI Taxonomy" id="324952"/>
    <lineage>
        <taxon>Bacteria</taxon>
        <taxon>Bacillati</taxon>
        <taxon>Actinomycetota</taxon>
        <taxon>Actinomycetes</taxon>
        <taxon>Streptosporangiales</taxon>
        <taxon>Streptosporangiaceae</taxon>
        <taxon>Streptosporangium</taxon>
    </lineage>
</organism>
<dbReference type="InterPro" id="IPR019587">
    <property type="entry name" value="Polyketide_cyclase/dehydratase"/>
</dbReference>
<dbReference type="PANTHER" id="PTHR39332:SF7">
    <property type="entry name" value="SRPBCC FAMILY PROTEIN"/>
    <property type="match status" value="1"/>
</dbReference>
<keyword evidence="2" id="KW-1185">Reference proteome</keyword>
<dbReference type="Gene3D" id="3.30.530.20">
    <property type="match status" value="1"/>
</dbReference>
<dbReference type="Proteomes" id="UP000199111">
    <property type="component" value="Unassembled WGS sequence"/>
</dbReference>
<protein>
    <submittedName>
        <fullName evidence="1">Polyketide cyclase / dehydrase and lipid transport</fullName>
    </submittedName>
</protein>
<reference evidence="2" key="1">
    <citation type="submission" date="2016-10" db="EMBL/GenBank/DDBJ databases">
        <authorList>
            <person name="Varghese N."/>
            <person name="Submissions S."/>
        </authorList>
    </citation>
    <scope>NUCLEOTIDE SEQUENCE [LARGE SCALE GENOMIC DNA]</scope>
    <source>
        <strain evidence="2">CGMCC 4.2126</strain>
    </source>
</reference>
<dbReference type="PANTHER" id="PTHR39332">
    <property type="entry name" value="BLL4707 PROTEIN"/>
    <property type="match status" value="1"/>
</dbReference>
<name>A0A1I4C4K1_9ACTN</name>
<dbReference type="EMBL" id="FOQY01000034">
    <property type="protein sequence ID" value="SFK75239.1"/>
    <property type="molecule type" value="Genomic_DNA"/>
</dbReference>
<evidence type="ECO:0000313" key="1">
    <source>
        <dbReference type="EMBL" id="SFK75239.1"/>
    </source>
</evidence>
<dbReference type="SUPFAM" id="SSF55961">
    <property type="entry name" value="Bet v1-like"/>
    <property type="match status" value="1"/>
</dbReference>
<dbReference type="CDD" id="cd07821">
    <property type="entry name" value="PYR_PYL_RCAR_like"/>
    <property type="match status" value="1"/>
</dbReference>
<dbReference type="AlphaFoldDB" id="A0A1I4C4K1"/>
<sequence length="140" mass="15536">MSAYASTVLNASAEEVWDYLRDFGNLAEWLPGITLCEIEEGDGLRPGAVRRIEGPGGTFRERLLTLDDGSRSVTYEILESPLPLRDYRGLYRVSPVTDSGRAFVEWSAAFEADDEAKVTKIVTRGIFEPGLAALHRRFPA</sequence>
<evidence type="ECO:0000313" key="2">
    <source>
        <dbReference type="Proteomes" id="UP000199111"/>
    </source>
</evidence>
<proteinExistence type="predicted"/>
<dbReference type="Pfam" id="PF10604">
    <property type="entry name" value="Polyketide_cyc2"/>
    <property type="match status" value="1"/>
</dbReference>